<dbReference type="InterPro" id="IPR008554">
    <property type="entry name" value="Glutaredoxin-like"/>
</dbReference>
<dbReference type="InterPro" id="IPR036249">
    <property type="entry name" value="Thioredoxin-like_sf"/>
</dbReference>
<dbReference type="Pfam" id="PF05768">
    <property type="entry name" value="Glrx-like"/>
    <property type="match status" value="1"/>
</dbReference>
<evidence type="ECO:0000313" key="2">
    <source>
        <dbReference type="EMBL" id="KAK1886574.1"/>
    </source>
</evidence>
<evidence type="ECO:0000313" key="3">
    <source>
        <dbReference type="Proteomes" id="UP001228049"/>
    </source>
</evidence>
<dbReference type="PANTHER" id="PTHR33558:SF1">
    <property type="entry name" value="GLUTAREDOXIN-LIKE PROTEIN C5ORF63 HOMOLOG"/>
    <property type="match status" value="1"/>
</dbReference>
<gene>
    <name evidence="2" type="ORF">KUDE01_030289</name>
</gene>
<evidence type="ECO:0000256" key="1">
    <source>
        <dbReference type="RuleBase" id="RU363082"/>
    </source>
</evidence>
<sequence>MFLLRGHVALKPRISRLFSSLPTLTLFTKTVLSLPTLFSKTVLSLPTLTLFTKTVLSLPTLTLFTKTVLSLPTLTLFSKTVLSLPTLHYGNGTSYLQTVLSLPTLFSKDPCPLCDEAKEQLEPLRHRFVLQQVDISLPQNAVWRQRYALDIPVFHLNGRFVMKHRVDLQLLDSLLRDEQGTGGQEDT</sequence>
<dbReference type="Proteomes" id="UP001228049">
    <property type="component" value="Unassembled WGS sequence"/>
</dbReference>
<dbReference type="EMBL" id="JASDAP010000020">
    <property type="protein sequence ID" value="KAK1886574.1"/>
    <property type="molecule type" value="Genomic_DNA"/>
</dbReference>
<dbReference type="PANTHER" id="PTHR33558">
    <property type="entry name" value="GLUTAREDOXIN-LIKE PROTEIN C5ORF63 HOMOLOG"/>
    <property type="match status" value="1"/>
</dbReference>
<accession>A0AAD9BRC8</accession>
<keyword evidence="3" id="KW-1185">Reference proteome</keyword>
<dbReference type="InterPro" id="IPR052565">
    <property type="entry name" value="Glutaredoxin-like_YDR286C"/>
</dbReference>
<reference evidence="2" key="1">
    <citation type="submission" date="2023-04" db="EMBL/GenBank/DDBJ databases">
        <title>Chromosome-level genome of Chaenocephalus aceratus.</title>
        <authorList>
            <person name="Park H."/>
        </authorList>
    </citation>
    <scope>NUCLEOTIDE SEQUENCE</scope>
    <source>
        <strain evidence="2">DE</strain>
        <tissue evidence="2">Muscle</tissue>
    </source>
</reference>
<comment type="caution">
    <text evidence="2">The sequence shown here is derived from an EMBL/GenBank/DDBJ whole genome shotgun (WGS) entry which is preliminary data.</text>
</comment>
<comment type="similarity">
    <text evidence="1">Belongs to the glutaredoxin family.</text>
</comment>
<dbReference type="SUPFAM" id="SSF52833">
    <property type="entry name" value="Thioredoxin-like"/>
    <property type="match status" value="1"/>
</dbReference>
<keyword evidence="1" id="KW-0813">Transport</keyword>
<protein>
    <recommendedName>
        <fullName evidence="1">Glutaredoxin-like protein</fullName>
    </recommendedName>
</protein>
<keyword evidence="1" id="KW-0249">Electron transport</keyword>
<dbReference type="Gene3D" id="3.40.30.10">
    <property type="entry name" value="Glutaredoxin"/>
    <property type="match status" value="1"/>
</dbReference>
<name>A0AAD9BRC8_DISEL</name>
<organism evidence="2 3">
    <name type="scientific">Dissostichus eleginoides</name>
    <name type="common">Patagonian toothfish</name>
    <name type="synonym">Dissostichus amissus</name>
    <dbReference type="NCBI Taxonomy" id="100907"/>
    <lineage>
        <taxon>Eukaryota</taxon>
        <taxon>Metazoa</taxon>
        <taxon>Chordata</taxon>
        <taxon>Craniata</taxon>
        <taxon>Vertebrata</taxon>
        <taxon>Euteleostomi</taxon>
        <taxon>Actinopterygii</taxon>
        <taxon>Neopterygii</taxon>
        <taxon>Teleostei</taxon>
        <taxon>Neoteleostei</taxon>
        <taxon>Acanthomorphata</taxon>
        <taxon>Eupercaria</taxon>
        <taxon>Perciformes</taxon>
        <taxon>Notothenioidei</taxon>
        <taxon>Nototheniidae</taxon>
        <taxon>Dissostichus</taxon>
    </lineage>
</organism>
<dbReference type="AlphaFoldDB" id="A0AAD9BRC8"/>
<proteinExistence type="inferred from homology"/>